<reference evidence="17 18" key="1">
    <citation type="journal article" date="2015" name="Stand. Genomic Sci.">
        <title>Complete genome sequence and description of Salinispira pacifica gen. nov., sp. nov., a novel spirochaete isolated form a hypersaline microbial mat.</title>
        <authorList>
            <person name="Ben Hania W."/>
            <person name="Joseph M."/>
            <person name="Schumann P."/>
            <person name="Bunk B."/>
            <person name="Fiebig A."/>
            <person name="Sproer C."/>
            <person name="Klenk H.P."/>
            <person name="Fardeau M.L."/>
            <person name="Spring S."/>
        </authorList>
    </citation>
    <scope>NUCLEOTIDE SEQUENCE [LARGE SCALE GENOMIC DNA]</scope>
    <source>
        <strain evidence="17 18">L21-RPul-D2</strain>
    </source>
</reference>
<evidence type="ECO:0000256" key="3">
    <source>
        <dbReference type="ARBA" id="ARBA00004824"/>
    </source>
</evidence>
<evidence type="ECO:0000256" key="11">
    <source>
        <dbReference type="ARBA" id="ARBA00048798"/>
    </source>
</evidence>
<dbReference type="Proteomes" id="UP000018680">
    <property type="component" value="Chromosome"/>
</dbReference>
<dbReference type="EMBL" id="CP006939">
    <property type="protein sequence ID" value="AHC13632.1"/>
    <property type="molecule type" value="Genomic_DNA"/>
</dbReference>
<evidence type="ECO:0000256" key="1">
    <source>
        <dbReference type="ARBA" id="ARBA00001933"/>
    </source>
</evidence>
<keyword evidence="18" id="KW-1185">Reference proteome</keyword>
<accession>V5WCW8</accession>
<proteinExistence type="inferred from homology"/>
<dbReference type="InterPro" id="IPR001544">
    <property type="entry name" value="Aminotrans_IV"/>
</dbReference>
<dbReference type="InterPro" id="IPR036038">
    <property type="entry name" value="Aminotransferase-like"/>
</dbReference>
<dbReference type="KEGG" id="slr:L21SP2_0188"/>
<dbReference type="AlphaFoldDB" id="V5WCW8"/>
<keyword evidence="7 16" id="KW-0032">Aminotransferase</keyword>
<dbReference type="InterPro" id="IPR005786">
    <property type="entry name" value="B_amino_transII"/>
</dbReference>
<dbReference type="GO" id="GO:0009097">
    <property type="term" value="P:isoleucine biosynthetic process"/>
    <property type="evidence" value="ECO:0007669"/>
    <property type="project" value="UniProtKB-UniPathway"/>
</dbReference>
<evidence type="ECO:0000256" key="2">
    <source>
        <dbReference type="ARBA" id="ARBA00003109"/>
    </source>
</evidence>
<dbReference type="PATRIC" id="fig|1307761.3.peg.189"/>
<evidence type="ECO:0000256" key="5">
    <source>
        <dbReference type="ARBA" id="ARBA00005072"/>
    </source>
</evidence>
<evidence type="ECO:0000256" key="14">
    <source>
        <dbReference type="RuleBase" id="RU004106"/>
    </source>
</evidence>
<dbReference type="InterPro" id="IPR043132">
    <property type="entry name" value="BCAT-like_C"/>
</dbReference>
<dbReference type="Gene3D" id="3.30.470.10">
    <property type="match status" value="1"/>
</dbReference>
<dbReference type="UniPathway" id="UPA00047">
    <property type="reaction ID" value="UER00058"/>
</dbReference>
<evidence type="ECO:0000313" key="18">
    <source>
        <dbReference type="Proteomes" id="UP000018680"/>
    </source>
</evidence>
<keyword evidence="8 16" id="KW-0808">Transferase</keyword>
<dbReference type="GO" id="GO:0009099">
    <property type="term" value="P:L-valine biosynthetic process"/>
    <property type="evidence" value="ECO:0007669"/>
    <property type="project" value="UniProtKB-UniPathway"/>
</dbReference>
<comment type="cofactor">
    <cofactor evidence="1 15">
        <name>pyridoxal 5'-phosphate</name>
        <dbReference type="ChEBI" id="CHEBI:597326"/>
    </cofactor>
</comment>
<dbReference type="HOGENOM" id="CLU_031922_1_0_12"/>
<dbReference type="GO" id="GO:0052655">
    <property type="term" value="F:L-valine-2-oxoglutarate transaminase activity"/>
    <property type="evidence" value="ECO:0007669"/>
    <property type="project" value="RHEA"/>
</dbReference>
<evidence type="ECO:0000256" key="4">
    <source>
        <dbReference type="ARBA" id="ARBA00004931"/>
    </source>
</evidence>
<comment type="catalytic activity">
    <reaction evidence="10 16">
        <text>L-valine + 2-oxoglutarate = 3-methyl-2-oxobutanoate + L-glutamate</text>
        <dbReference type="Rhea" id="RHEA:24813"/>
        <dbReference type="ChEBI" id="CHEBI:11851"/>
        <dbReference type="ChEBI" id="CHEBI:16810"/>
        <dbReference type="ChEBI" id="CHEBI:29985"/>
        <dbReference type="ChEBI" id="CHEBI:57762"/>
        <dbReference type="EC" id="2.6.1.42"/>
    </reaction>
</comment>
<evidence type="ECO:0000256" key="7">
    <source>
        <dbReference type="ARBA" id="ARBA00022576"/>
    </source>
</evidence>
<dbReference type="OrthoDB" id="9805628at2"/>
<dbReference type="PROSITE" id="PS00770">
    <property type="entry name" value="AA_TRANSFER_CLASS_4"/>
    <property type="match status" value="1"/>
</dbReference>
<dbReference type="Pfam" id="PF01063">
    <property type="entry name" value="Aminotran_4"/>
    <property type="match status" value="1"/>
</dbReference>
<dbReference type="GO" id="GO:0052654">
    <property type="term" value="F:L-leucine-2-oxoglutarate transaminase activity"/>
    <property type="evidence" value="ECO:0007669"/>
    <property type="project" value="RHEA"/>
</dbReference>
<gene>
    <name evidence="17" type="ORF">L21SP2_0188</name>
</gene>
<dbReference type="GO" id="GO:0009098">
    <property type="term" value="P:L-leucine biosynthetic process"/>
    <property type="evidence" value="ECO:0007669"/>
    <property type="project" value="UniProtKB-UniPathway"/>
</dbReference>
<evidence type="ECO:0000256" key="12">
    <source>
        <dbReference type="ARBA" id="ARBA00049229"/>
    </source>
</evidence>
<dbReference type="UniPathway" id="UPA00049">
    <property type="reaction ID" value="UER00062"/>
</dbReference>
<dbReference type="RefSeq" id="WP_024266565.1">
    <property type="nucleotide sequence ID" value="NC_023035.1"/>
</dbReference>
<dbReference type="PIRSF" id="PIRSF006468">
    <property type="entry name" value="BCAT1"/>
    <property type="match status" value="1"/>
</dbReference>
<evidence type="ECO:0000256" key="9">
    <source>
        <dbReference type="ARBA" id="ARBA00022898"/>
    </source>
</evidence>
<comment type="pathway">
    <text evidence="5">Amino-acid biosynthesis; L-leucine biosynthesis; L-leucine from 3-methyl-2-oxobutanoate: step 4/4.</text>
</comment>
<dbReference type="InterPro" id="IPR018300">
    <property type="entry name" value="Aminotrans_IV_CS"/>
</dbReference>
<comment type="catalytic activity">
    <reaction evidence="11 16">
        <text>L-isoleucine + 2-oxoglutarate = (S)-3-methyl-2-oxopentanoate + L-glutamate</text>
        <dbReference type="Rhea" id="RHEA:24801"/>
        <dbReference type="ChEBI" id="CHEBI:16810"/>
        <dbReference type="ChEBI" id="CHEBI:29985"/>
        <dbReference type="ChEBI" id="CHEBI:35146"/>
        <dbReference type="ChEBI" id="CHEBI:58045"/>
        <dbReference type="EC" id="2.6.1.42"/>
    </reaction>
</comment>
<dbReference type="CDD" id="cd01557">
    <property type="entry name" value="BCAT_beta_family"/>
    <property type="match status" value="1"/>
</dbReference>
<comment type="catalytic activity">
    <reaction evidence="12 16">
        <text>L-leucine + 2-oxoglutarate = 4-methyl-2-oxopentanoate + L-glutamate</text>
        <dbReference type="Rhea" id="RHEA:18321"/>
        <dbReference type="ChEBI" id="CHEBI:16810"/>
        <dbReference type="ChEBI" id="CHEBI:17865"/>
        <dbReference type="ChEBI" id="CHEBI:29985"/>
        <dbReference type="ChEBI" id="CHEBI:57427"/>
        <dbReference type="EC" id="2.6.1.42"/>
    </reaction>
</comment>
<dbReference type="PANTHER" id="PTHR42825:SF7">
    <property type="entry name" value="BRANCHED-CHAIN-AMINO-ACID AMINOTRANSFERASE"/>
    <property type="match status" value="1"/>
</dbReference>
<dbReference type="STRING" id="1307761.L21SP2_0188"/>
<keyword evidence="16" id="KW-0100">Branched-chain amino acid biosynthesis</keyword>
<feature type="modified residue" description="N6-(pyridoxal phosphate)lysine" evidence="13">
    <location>
        <position position="209"/>
    </location>
</feature>
<organism evidence="17 18">
    <name type="scientific">Salinispira pacifica</name>
    <dbReference type="NCBI Taxonomy" id="1307761"/>
    <lineage>
        <taxon>Bacteria</taxon>
        <taxon>Pseudomonadati</taxon>
        <taxon>Spirochaetota</taxon>
        <taxon>Spirochaetia</taxon>
        <taxon>Spirochaetales</taxon>
        <taxon>Spirochaetaceae</taxon>
        <taxon>Salinispira</taxon>
    </lineage>
</organism>
<comment type="function">
    <text evidence="2">Acts on leucine, isoleucine and valine.</text>
</comment>
<dbReference type="NCBIfam" id="TIGR01123">
    <property type="entry name" value="ilvE_II"/>
    <property type="match status" value="1"/>
</dbReference>
<dbReference type="eggNOG" id="COG0115">
    <property type="taxonomic scope" value="Bacteria"/>
</dbReference>
<dbReference type="EC" id="2.6.1.42" evidence="16"/>
<evidence type="ECO:0000256" key="8">
    <source>
        <dbReference type="ARBA" id="ARBA00022679"/>
    </source>
</evidence>
<evidence type="ECO:0000256" key="16">
    <source>
        <dbReference type="RuleBase" id="RU004517"/>
    </source>
</evidence>
<keyword evidence="9 15" id="KW-0663">Pyridoxal phosphate</keyword>
<sequence>MAAGFTLALYPWTYNSQFAEDGSWKEQFVEKPHKSPGEEAAMNAAAHKELMGSRNSFPELPMVNYTSQYGIGCFEGLKAFPQKDGSLKLFRPDLNALRFRESMEGLKMPGFPEEKFLAAVREIVKRNENLGFRPEYQNEWEKDNFLHANSIYIRPFSWTEGGIGLNLSSHPYVVIITTPVGSYFDPDASSKAITTDRVRATDHGTGWIKCNANYVIPTLAKKEAMAQGYMEAIFLDYKEQKYIEEGSSCNAFFLLKDGSLVTPALENRILNGINRRSVMQLAKDEGVKVEERRISIDEVLSEAVECFVTGTAAGVSYIESVTHQGKTAVFNNGKIGEFTANMLHTLKGIQYGAEKDRHGWMFEV</sequence>
<evidence type="ECO:0000256" key="10">
    <source>
        <dbReference type="ARBA" id="ARBA00048212"/>
    </source>
</evidence>
<dbReference type="UniPathway" id="UPA00048">
    <property type="reaction ID" value="UER00073"/>
</dbReference>
<protein>
    <recommendedName>
        <fullName evidence="16">Branched-chain-amino-acid aminotransferase</fullName>
        <ecNumber evidence="16">2.6.1.42</ecNumber>
    </recommendedName>
</protein>
<dbReference type="InterPro" id="IPR033939">
    <property type="entry name" value="BCAT_family"/>
</dbReference>
<dbReference type="PANTHER" id="PTHR42825">
    <property type="entry name" value="AMINO ACID AMINOTRANSFERASE"/>
    <property type="match status" value="1"/>
</dbReference>
<dbReference type="GO" id="GO:0052656">
    <property type="term" value="F:L-isoleucine-2-oxoglutarate transaminase activity"/>
    <property type="evidence" value="ECO:0007669"/>
    <property type="project" value="RHEA"/>
</dbReference>
<evidence type="ECO:0000256" key="13">
    <source>
        <dbReference type="PIRSR" id="PIRSR006468-1"/>
    </source>
</evidence>
<dbReference type="SUPFAM" id="SSF56752">
    <property type="entry name" value="D-aminoacid aminotransferase-like PLP-dependent enzymes"/>
    <property type="match status" value="1"/>
</dbReference>
<comment type="similarity">
    <text evidence="6 14">Belongs to the class-IV pyridoxal-phosphate-dependent aminotransferase family.</text>
</comment>
<evidence type="ECO:0000313" key="17">
    <source>
        <dbReference type="EMBL" id="AHC13632.1"/>
    </source>
</evidence>
<name>V5WCW8_9SPIO</name>
<evidence type="ECO:0000256" key="6">
    <source>
        <dbReference type="ARBA" id="ARBA00009320"/>
    </source>
</evidence>
<dbReference type="InterPro" id="IPR043131">
    <property type="entry name" value="BCAT-like_N"/>
</dbReference>
<comment type="pathway">
    <text evidence="3">Amino-acid biosynthesis; L-isoleucine biosynthesis; L-isoleucine from 2-oxobutanoate: step 4/4.</text>
</comment>
<keyword evidence="16" id="KW-0028">Amino-acid biosynthesis</keyword>
<comment type="pathway">
    <text evidence="4">Amino-acid biosynthesis; L-valine biosynthesis; L-valine from pyruvate: step 4/4.</text>
</comment>
<evidence type="ECO:0000256" key="15">
    <source>
        <dbReference type="RuleBase" id="RU004516"/>
    </source>
</evidence>
<dbReference type="Gene3D" id="3.20.10.10">
    <property type="entry name" value="D-amino Acid Aminotransferase, subunit A, domain 2"/>
    <property type="match status" value="1"/>
</dbReference>